<dbReference type="Proteomes" id="UP000022910">
    <property type="component" value="Unassembled WGS sequence"/>
</dbReference>
<protein>
    <submittedName>
        <fullName evidence="2">Uncharacterized protein</fullName>
    </submittedName>
</protein>
<reference evidence="2 3" key="1">
    <citation type="submission" date="2014-02" db="EMBL/GenBank/DDBJ databases">
        <title>Single nucleus genome sequencing reveals high similarity among nuclei of an endomycorrhizal fungus.</title>
        <authorList>
            <person name="Lin K."/>
            <person name="Geurts R."/>
            <person name="Zhang Z."/>
            <person name="Limpens E."/>
            <person name="Saunders D.G."/>
            <person name="Mu D."/>
            <person name="Pang E."/>
            <person name="Cao H."/>
            <person name="Cha H."/>
            <person name="Lin T."/>
            <person name="Zhou Q."/>
            <person name="Shang Y."/>
            <person name="Li Y."/>
            <person name="Ivanov S."/>
            <person name="Sharma T."/>
            <person name="Velzen R.V."/>
            <person name="Ruijter N.D."/>
            <person name="Aanen D.K."/>
            <person name="Win J."/>
            <person name="Kamoun S."/>
            <person name="Bisseling T."/>
            <person name="Huang S."/>
        </authorList>
    </citation>
    <scope>NUCLEOTIDE SEQUENCE [LARGE SCALE GENOMIC DNA]</scope>
    <source>
        <strain evidence="3">DAOM197198w</strain>
    </source>
</reference>
<gene>
    <name evidence="2" type="ORF">RirG_111370</name>
</gene>
<name>A0A015JKR0_RHIIW</name>
<evidence type="ECO:0000256" key="1">
    <source>
        <dbReference type="SAM" id="Coils"/>
    </source>
</evidence>
<keyword evidence="3" id="KW-1185">Reference proteome</keyword>
<feature type="coiled-coil region" evidence="1">
    <location>
        <begin position="18"/>
        <end position="88"/>
    </location>
</feature>
<dbReference type="AlphaFoldDB" id="A0A015JKR0"/>
<dbReference type="EMBL" id="JEMT01017558">
    <property type="protein sequence ID" value="EXX67780.1"/>
    <property type="molecule type" value="Genomic_DNA"/>
</dbReference>
<accession>A0A015JKR0</accession>
<sequence>MMMSNAINHNIEYYKSELVKKDEIIEKLFEEVENLKDNRREQNKLIKNLQKQIESNWILKEKEYEKQLKELKIENEKLKIENEKLLKRERRRNVDFFCLKSLEENVEDNNIMTSEETEEIENEKSFHIYPQNSSKFLNFINRFPVKEETMIPDYFKAAEEKCYYEGGVNHHDRYYKRRAVYLK</sequence>
<dbReference type="HOGENOM" id="CLU_1475884_0_0_1"/>
<dbReference type="OrthoDB" id="2407328at2759"/>
<evidence type="ECO:0000313" key="2">
    <source>
        <dbReference type="EMBL" id="EXX67780.1"/>
    </source>
</evidence>
<evidence type="ECO:0000313" key="3">
    <source>
        <dbReference type="Proteomes" id="UP000022910"/>
    </source>
</evidence>
<comment type="caution">
    <text evidence="2">The sequence shown here is derived from an EMBL/GenBank/DDBJ whole genome shotgun (WGS) entry which is preliminary data.</text>
</comment>
<organism evidence="2 3">
    <name type="scientific">Rhizophagus irregularis (strain DAOM 197198w)</name>
    <name type="common">Glomus intraradices</name>
    <dbReference type="NCBI Taxonomy" id="1432141"/>
    <lineage>
        <taxon>Eukaryota</taxon>
        <taxon>Fungi</taxon>
        <taxon>Fungi incertae sedis</taxon>
        <taxon>Mucoromycota</taxon>
        <taxon>Glomeromycotina</taxon>
        <taxon>Glomeromycetes</taxon>
        <taxon>Glomerales</taxon>
        <taxon>Glomeraceae</taxon>
        <taxon>Rhizophagus</taxon>
    </lineage>
</organism>
<proteinExistence type="predicted"/>
<keyword evidence="1" id="KW-0175">Coiled coil</keyword>
<dbReference type="SMR" id="A0A015JKR0"/>